<accession>A0ABT4QER5</accession>
<dbReference type="PANTHER" id="PTHR30363">
    <property type="entry name" value="HTH-TYPE TRANSCRIPTIONAL REGULATOR SRLR-RELATED"/>
    <property type="match status" value="1"/>
</dbReference>
<keyword evidence="3" id="KW-1185">Reference proteome</keyword>
<dbReference type="InterPro" id="IPR050313">
    <property type="entry name" value="Carb_Metab_HTH_regulators"/>
</dbReference>
<dbReference type="Proteomes" id="UP001527882">
    <property type="component" value="Unassembled WGS sequence"/>
</dbReference>
<gene>
    <name evidence="2" type="ORF">O9H85_22665</name>
</gene>
<dbReference type="Pfam" id="PF00455">
    <property type="entry name" value="DeoRC"/>
    <property type="match status" value="1"/>
</dbReference>
<evidence type="ECO:0000313" key="3">
    <source>
        <dbReference type="Proteomes" id="UP001527882"/>
    </source>
</evidence>
<dbReference type="RefSeq" id="WP_269883703.1">
    <property type="nucleotide sequence ID" value="NZ_JAQAGZ010000016.1"/>
</dbReference>
<reference evidence="2 3" key="1">
    <citation type="submission" date="2022-12" db="EMBL/GenBank/DDBJ databases">
        <title>Draft genome sequence of Paenibacillus sp. dW9.</title>
        <authorList>
            <person name="Choi E.-W."/>
            <person name="Kim D.-U."/>
        </authorList>
    </citation>
    <scope>NUCLEOTIDE SEQUENCE [LARGE SCALE GENOMIC DNA]</scope>
    <source>
        <strain evidence="3">dW9</strain>
    </source>
</reference>
<comment type="caution">
    <text evidence="2">The sequence shown here is derived from an EMBL/GenBank/DDBJ whole genome shotgun (WGS) entry which is preliminary data.</text>
</comment>
<dbReference type="SUPFAM" id="SSF100950">
    <property type="entry name" value="NagB/RpiA/CoA transferase-like"/>
    <property type="match status" value="1"/>
</dbReference>
<dbReference type="InterPro" id="IPR037171">
    <property type="entry name" value="NagB/RpiA_transferase-like"/>
</dbReference>
<dbReference type="SMART" id="SM01134">
    <property type="entry name" value="DeoRC"/>
    <property type="match status" value="1"/>
</dbReference>
<dbReference type="InterPro" id="IPR014036">
    <property type="entry name" value="DeoR-like_C"/>
</dbReference>
<evidence type="ECO:0000313" key="2">
    <source>
        <dbReference type="EMBL" id="MCZ8515170.1"/>
    </source>
</evidence>
<dbReference type="EMBL" id="JAQAGZ010000016">
    <property type="protein sequence ID" value="MCZ8515170.1"/>
    <property type="molecule type" value="Genomic_DNA"/>
</dbReference>
<dbReference type="PANTHER" id="PTHR30363:SF51">
    <property type="entry name" value="HTH-TYPE TRANSCRIPTIONAL REPRESSOR GLCR"/>
    <property type="match status" value="1"/>
</dbReference>
<protein>
    <recommendedName>
        <fullName evidence="1">DeoR-like transcriptional repressor C-terminal sensor domain-containing protein</fullName>
    </recommendedName>
</protein>
<feature type="domain" description="DeoR-like transcriptional repressor C-terminal sensor" evidence="1">
    <location>
        <begin position="2"/>
        <end position="95"/>
    </location>
</feature>
<evidence type="ECO:0000259" key="1">
    <source>
        <dbReference type="Pfam" id="PF00455"/>
    </source>
</evidence>
<organism evidence="2 3">
    <name type="scientific">Paenibacillus gyeongsangnamensis</name>
    <dbReference type="NCBI Taxonomy" id="3388067"/>
    <lineage>
        <taxon>Bacteria</taxon>
        <taxon>Bacillati</taxon>
        <taxon>Bacillota</taxon>
        <taxon>Bacilli</taxon>
        <taxon>Bacillales</taxon>
        <taxon>Paenibacillaceae</taxon>
        <taxon>Paenibacillus</taxon>
    </lineage>
</organism>
<sequence length="95" mass="10193">MLKFLPDVSFTVVTNSIKVADTLKDRESLDVYLVGGKVKSTGNITDALANEFLQQFTIDICFVAGGGISKNGISTTTPEVAALGRTVVRTSRRNI</sequence>
<proteinExistence type="predicted"/>
<name>A0ABT4QER5_9BACL</name>